<evidence type="ECO:0000256" key="3">
    <source>
        <dbReference type="PROSITE-ProRule" id="PRU00284"/>
    </source>
</evidence>
<dbReference type="EMBL" id="JAQSIP010000001">
    <property type="protein sequence ID" value="MDD0837099.1"/>
    <property type="molecule type" value="Genomic_DNA"/>
</dbReference>
<gene>
    <name evidence="6" type="ORF">PSQ40_00800</name>
</gene>
<feature type="domain" description="Methyl-accepting transducer" evidence="5">
    <location>
        <begin position="309"/>
        <end position="538"/>
    </location>
</feature>
<keyword evidence="7" id="KW-1185">Reference proteome</keyword>
<dbReference type="InterPro" id="IPR004090">
    <property type="entry name" value="Chemotax_Me-accpt_rcpt"/>
</dbReference>
<evidence type="ECO:0000256" key="4">
    <source>
        <dbReference type="SAM" id="Phobius"/>
    </source>
</evidence>
<evidence type="ECO:0000259" key="5">
    <source>
        <dbReference type="PROSITE" id="PS50111"/>
    </source>
</evidence>
<dbReference type="InterPro" id="IPR004089">
    <property type="entry name" value="MCPsignal_dom"/>
</dbReference>
<evidence type="ECO:0000313" key="7">
    <source>
        <dbReference type="Proteomes" id="UP001528673"/>
    </source>
</evidence>
<dbReference type="PRINTS" id="PR00260">
    <property type="entry name" value="CHEMTRNSDUCR"/>
</dbReference>
<keyword evidence="3" id="KW-0807">Transducer</keyword>
<dbReference type="SUPFAM" id="SSF58104">
    <property type="entry name" value="Methyl-accepting chemotaxis protein (MCP) signaling domain"/>
    <property type="match status" value="1"/>
</dbReference>
<dbReference type="PANTHER" id="PTHR43531:SF14">
    <property type="entry name" value="METHYL-ACCEPTING CHEMOTAXIS PROTEIN I-RELATED"/>
    <property type="match status" value="1"/>
</dbReference>
<keyword evidence="4" id="KW-0812">Transmembrane</keyword>
<feature type="transmembrane region" description="Helical" evidence="4">
    <location>
        <begin position="224"/>
        <end position="247"/>
    </location>
</feature>
<dbReference type="Gene3D" id="1.10.287.950">
    <property type="entry name" value="Methyl-accepting chemotaxis protein"/>
    <property type="match status" value="1"/>
</dbReference>
<keyword evidence="4" id="KW-0472">Membrane</keyword>
<comment type="similarity">
    <text evidence="2">Belongs to the methyl-accepting chemotaxis (MCP) protein family.</text>
</comment>
<accession>A0ABT5MUS7</accession>
<evidence type="ECO:0000313" key="6">
    <source>
        <dbReference type="EMBL" id="MDD0837099.1"/>
    </source>
</evidence>
<name>A0ABT5MUS7_9BURK</name>
<dbReference type="RefSeq" id="WP_273947960.1">
    <property type="nucleotide sequence ID" value="NZ_JAQSIP010000001.1"/>
</dbReference>
<proteinExistence type="inferred from homology"/>
<dbReference type="Proteomes" id="UP001528673">
    <property type="component" value="Unassembled WGS sequence"/>
</dbReference>
<comment type="caution">
    <text evidence="6">The sequence shown here is derived from an EMBL/GenBank/DDBJ whole genome shotgun (WGS) entry which is preliminary data.</text>
</comment>
<reference evidence="6 7" key="1">
    <citation type="submission" date="2023-02" db="EMBL/GenBank/DDBJ databases">
        <title>Bacterial whole genomic sequence of Curvibacter sp. HBC61.</title>
        <authorList>
            <person name="Le V."/>
            <person name="Ko S.-R."/>
            <person name="Ahn C.-Y."/>
            <person name="Oh H.-M."/>
        </authorList>
    </citation>
    <scope>NUCLEOTIDE SEQUENCE [LARGE SCALE GENOMIC DNA]</scope>
    <source>
        <strain evidence="6 7">HBC61</strain>
    </source>
</reference>
<sequence length="571" mass="61157">MKSIRQMTLALLLTMVVAAAALAFALYQVGRANDAVAQVNELRYNSYLLADELRQSSDDLTRLARTYVVSGDEVYERQYFELLDIRNGKRPRPKAYERIYWDFRAAGLDPARGTDAAVPLQELMKRAGFTDAEFAKLKEAQDNSNDLVNTETVAMNLIKGRLADGKGGFTTVGAPDPAQARALMHDLAYHQAKAKIMKPVDEFFALLDQRTAGAVAQANEAKSFWYAVLVIVALLNVLAATLGLLLFRHRLMQMLGAEPLVVKNVADSVRQGNLTQPIPVLHGDQHSVMAAMKAMRDQLEQIVTNVRGNAENLASASAQIAQGNQDLSARTESQASALEQTAASMEELSSTVRHNADSARSANVLARNASEVAVQGGDVVGQVVHTMKDINQSSRKIADIIGVIDSIAFQTNILALNAAVEAARAGEQGRGFAVVASEVRGLAGRSAEAAREIKALISSSVERVEEGSQLVDQAGQTMMTVVQSIQRVTEIMGQISAASDEQAAGVAQVGEAVTQMDQATQQNAALVEEMATSAQHLRHQAQALLAGVAVFRLPAGLGLNSPLSLGHASAH</sequence>
<protein>
    <submittedName>
        <fullName evidence="6">Methyl-accepting chemotaxis protein</fullName>
    </submittedName>
</protein>
<keyword evidence="1" id="KW-0488">Methylation</keyword>
<evidence type="ECO:0000256" key="2">
    <source>
        <dbReference type="ARBA" id="ARBA00029447"/>
    </source>
</evidence>
<evidence type="ECO:0000256" key="1">
    <source>
        <dbReference type="ARBA" id="ARBA00022481"/>
    </source>
</evidence>
<dbReference type="Pfam" id="PF00015">
    <property type="entry name" value="MCPsignal"/>
    <property type="match status" value="1"/>
</dbReference>
<dbReference type="InterPro" id="IPR051310">
    <property type="entry name" value="MCP_chemotaxis"/>
</dbReference>
<dbReference type="PROSITE" id="PS50111">
    <property type="entry name" value="CHEMOTAXIS_TRANSDUC_2"/>
    <property type="match status" value="1"/>
</dbReference>
<dbReference type="SMART" id="SM00283">
    <property type="entry name" value="MA"/>
    <property type="match status" value="1"/>
</dbReference>
<dbReference type="CDD" id="cd11386">
    <property type="entry name" value="MCP_signal"/>
    <property type="match status" value="1"/>
</dbReference>
<organism evidence="6 7">
    <name type="scientific">Curvibacter cyanobacteriorum</name>
    <dbReference type="NCBI Taxonomy" id="3026422"/>
    <lineage>
        <taxon>Bacteria</taxon>
        <taxon>Pseudomonadati</taxon>
        <taxon>Pseudomonadota</taxon>
        <taxon>Betaproteobacteria</taxon>
        <taxon>Burkholderiales</taxon>
        <taxon>Comamonadaceae</taxon>
        <taxon>Curvibacter</taxon>
    </lineage>
</organism>
<keyword evidence="4" id="KW-1133">Transmembrane helix</keyword>
<dbReference type="PANTHER" id="PTHR43531">
    <property type="entry name" value="PROTEIN ICFG"/>
    <property type="match status" value="1"/>
</dbReference>